<feature type="region of interest" description="Disordered" evidence="1">
    <location>
        <begin position="486"/>
        <end position="516"/>
    </location>
</feature>
<dbReference type="GeneID" id="63805458"/>
<proteinExistence type="predicted"/>
<name>A0A1Y1VXZ5_9FUNG</name>
<organism evidence="2 3">
    <name type="scientific">Linderina pennispora</name>
    <dbReference type="NCBI Taxonomy" id="61395"/>
    <lineage>
        <taxon>Eukaryota</taxon>
        <taxon>Fungi</taxon>
        <taxon>Fungi incertae sedis</taxon>
        <taxon>Zoopagomycota</taxon>
        <taxon>Kickxellomycotina</taxon>
        <taxon>Kickxellomycetes</taxon>
        <taxon>Kickxellales</taxon>
        <taxon>Kickxellaceae</taxon>
        <taxon>Linderina</taxon>
    </lineage>
</organism>
<gene>
    <name evidence="2" type="ORF">DL89DRAFT_270737</name>
</gene>
<reference evidence="2 3" key="1">
    <citation type="submission" date="2016-07" db="EMBL/GenBank/DDBJ databases">
        <title>Pervasive Adenine N6-methylation of Active Genes in Fungi.</title>
        <authorList>
            <consortium name="DOE Joint Genome Institute"/>
            <person name="Mondo S.J."/>
            <person name="Dannebaum R.O."/>
            <person name="Kuo R.C."/>
            <person name="Labutti K."/>
            <person name="Haridas S."/>
            <person name="Kuo A."/>
            <person name="Salamov A."/>
            <person name="Ahrendt S.R."/>
            <person name="Lipzen A."/>
            <person name="Sullivan W."/>
            <person name="Andreopoulos W.B."/>
            <person name="Clum A."/>
            <person name="Lindquist E."/>
            <person name="Daum C."/>
            <person name="Ramamoorthy G.K."/>
            <person name="Gryganskyi A."/>
            <person name="Culley D."/>
            <person name="Magnuson J.K."/>
            <person name="James T.Y."/>
            <person name="O'Malley M.A."/>
            <person name="Stajich J.E."/>
            <person name="Spatafora J.W."/>
            <person name="Visel A."/>
            <person name="Grigoriev I.V."/>
        </authorList>
    </citation>
    <scope>NUCLEOTIDE SEQUENCE [LARGE SCALE GENOMIC DNA]</scope>
    <source>
        <strain evidence="2 3">ATCC 12442</strain>
    </source>
</reference>
<accession>A0A1Y1VXZ5</accession>
<dbReference type="Proteomes" id="UP000193922">
    <property type="component" value="Unassembled WGS sequence"/>
</dbReference>
<dbReference type="RefSeq" id="XP_040739795.1">
    <property type="nucleotide sequence ID" value="XM_040888810.1"/>
</dbReference>
<dbReference type="OrthoDB" id="5578223at2759"/>
<dbReference type="AlphaFoldDB" id="A0A1Y1VXZ5"/>
<evidence type="ECO:0000313" key="2">
    <source>
        <dbReference type="EMBL" id="ORX65684.1"/>
    </source>
</evidence>
<dbReference type="EMBL" id="MCFD01000023">
    <property type="protein sequence ID" value="ORX65684.1"/>
    <property type="molecule type" value="Genomic_DNA"/>
</dbReference>
<evidence type="ECO:0000313" key="3">
    <source>
        <dbReference type="Proteomes" id="UP000193922"/>
    </source>
</evidence>
<evidence type="ECO:0000256" key="1">
    <source>
        <dbReference type="SAM" id="MobiDB-lite"/>
    </source>
</evidence>
<sequence>MYPLAQSPPMLILERIVFFYVGNLMYFEPGPNACFCAPYTRLAAILGVCRSWREAGLDKLYEELWWCNVHSCTFCNMRSCCGRTLTHKLHGSISAGNILRVRKLRLHWDVATIADGLLNGVFQTAPFSHTFPKATSVEWSFWCGGERVDASTPVESALANAFCSHISRIFPDTNSITICESPLFADHSDTPFARSLVSGLLDQATSIECHASLPAGIDPISICMMNMRSLSFTIRSADSLAIEVIHRNASSLEVLQVHSSVALVFSKLVLVDGIPKVYPSVQSLSLDFSNPRESDINIPLDSPAGAPFPALKQVELYSLYPFGNDVVFRGCRLTLEIIDTSLDEQSTQVLVNHGVFDPDRFPLLSDLAIFYFESIFQEPKKEILSPLICLGAKLRVLNIYTSCYSFDSLELPIGIFGQNITVLKIPFISFSLHQALQLIQTLPYLRWMAIDIDSTDEMLTDDGTHSGCMRHCRHRWLEDYQLGDSNGSTADGDSDREDISGQHHNQQGDLYHRDYSGNSSQNGELHDFLFDHLDVVYANMQFLDKLYADFYPLSTTLTILENPHCDEQKVAICRAIIILMVLCPSIRMAYTTFAEDETIARSKVVETEHHSSLVHNLESAIYTGN</sequence>
<keyword evidence="3" id="KW-1185">Reference proteome</keyword>
<protein>
    <submittedName>
        <fullName evidence="2">Uncharacterized protein</fullName>
    </submittedName>
</protein>
<comment type="caution">
    <text evidence="2">The sequence shown here is derived from an EMBL/GenBank/DDBJ whole genome shotgun (WGS) entry which is preliminary data.</text>
</comment>